<reference evidence="1" key="1">
    <citation type="submission" date="2023-02" db="EMBL/GenBank/DDBJ databases">
        <title>Description and genomic characterization of Salipiger bruguierae sp. nov., isolated from the sediment of mangrove plant Bruguiera sexangula.</title>
        <authorList>
            <person name="Long M."/>
        </authorList>
    </citation>
    <scope>NUCLEOTIDE SEQUENCE</scope>
    <source>
        <strain evidence="1">H15</strain>
    </source>
</reference>
<dbReference type="EMBL" id="CP123385">
    <property type="protein sequence ID" value="XCC96607.1"/>
    <property type="molecule type" value="Genomic_DNA"/>
</dbReference>
<organism evidence="1">
    <name type="scientific">Alloyangia sp. H15</name>
    <dbReference type="NCBI Taxonomy" id="3029062"/>
    <lineage>
        <taxon>Bacteria</taxon>
        <taxon>Pseudomonadati</taxon>
        <taxon>Pseudomonadota</taxon>
        <taxon>Alphaproteobacteria</taxon>
        <taxon>Rhodobacterales</taxon>
        <taxon>Roseobacteraceae</taxon>
        <taxon>Alloyangia</taxon>
    </lineage>
</organism>
<gene>
    <name evidence="1" type="ORF">PVT71_18230</name>
</gene>
<dbReference type="AlphaFoldDB" id="A0AAU8AQ19"/>
<evidence type="ECO:0008006" key="2">
    <source>
        <dbReference type="Google" id="ProtNLM"/>
    </source>
</evidence>
<protein>
    <recommendedName>
        <fullName evidence="2">CopG family transcriptional regulator</fullName>
    </recommendedName>
</protein>
<sequence length="107" mass="11889">MTIDWTRAITAEARQAEAAAGRRREIDAAIQARLDETAQARGYSSADSLISWALSNQVSFQEEAARFALWRDEVWLRAVEMQDADAEVSAVEILAALPDIDWARPLA</sequence>
<evidence type="ECO:0000313" key="1">
    <source>
        <dbReference type="EMBL" id="XCC96607.1"/>
    </source>
</evidence>
<accession>A0AAU8AQ19</accession>
<proteinExistence type="predicted"/>
<name>A0AAU8AQ19_9RHOB</name>
<dbReference type="RefSeq" id="WP_353475502.1">
    <property type="nucleotide sequence ID" value="NZ_CP123385.1"/>
</dbReference>